<feature type="compositionally biased region" description="Basic and acidic residues" evidence="4">
    <location>
        <begin position="193"/>
        <end position="203"/>
    </location>
</feature>
<feature type="compositionally biased region" description="Basic and acidic residues" evidence="4">
    <location>
        <begin position="165"/>
        <end position="186"/>
    </location>
</feature>
<dbReference type="GO" id="GO:0003723">
    <property type="term" value="F:RNA binding"/>
    <property type="evidence" value="ECO:0007669"/>
    <property type="project" value="UniProtKB-UniRule"/>
</dbReference>
<dbReference type="CDD" id="cd12411">
    <property type="entry name" value="RRM_ist3_like"/>
    <property type="match status" value="1"/>
</dbReference>
<feature type="domain" description="RRM" evidence="5">
    <location>
        <begin position="36"/>
        <end position="114"/>
    </location>
</feature>
<dbReference type="GO" id="GO:0071013">
    <property type="term" value="C:catalytic step 2 spliceosome"/>
    <property type="evidence" value="ECO:0007669"/>
    <property type="project" value="TreeGrafter"/>
</dbReference>
<keyword evidence="3" id="KW-0862">Zinc</keyword>
<gene>
    <name evidence="7" type="ORF">AXG93_209s1170</name>
</gene>
<dbReference type="AlphaFoldDB" id="A0A176VHE1"/>
<dbReference type="GO" id="GO:0071011">
    <property type="term" value="C:precatalytic spliceosome"/>
    <property type="evidence" value="ECO:0007669"/>
    <property type="project" value="TreeGrafter"/>
</dbReference>
<dbReference type="SMART" id="SM00356">
    <property type="entry name" value="ZnF_C3H1"/>
    <property type="match status" value="1"/>
</dbReference>
<comment type="caution">
    <text evidence="7">The sequence shown here is derived from an EMBL/GenBank/DDBJ whole genome shotgun (WGS) entry which is preliminary data.</text>
</comment>
<evidence type="ECO:0000256" key="3">
    <source>
        <dbReference type="PROSITE-ProRule" id="PRU00723"/>
    </source>
</evidence>
<evidence type="ECO:0000313" key="8">
    <source>
        <dbReference type="Proteomes" id="UP000077202"/>
    </source>
</evidence>
<dbReference type="InterPro" id="IPR012677">
    <property type="entry name" value="Nucleotide-bd_a/b_plait_sf"/>
</dbReference>
<feature type="compositionally biased region" description="Basic and acidic residues" evidence="4">
    <location>
        <begin position="231"/>
        <end position="361"/>
    </location>
</feature>
<dbReference type="InterPro" id="IPR045844">
    <property type="entry name" value="RRM_Ist3-like"/>
</dbReference>
<sequence length="378" mass="42300">MNPLTQVKNTQKITAREAAAGISEQGSWHERYKDSAYIYIGGLPFDLTEGDLLAVFAQYGEIVDVNLVRDKGTGKSKGFAFVAYENQKSTILAVDNLNGARVIGRIIRVDHVVNYKKKKEEDEEEEQRKREERGVCYAFQRGECNRGAGCKFSHDEQRNANTGWGKKEDGPTFGKKEGGNRRRDDGPPAPPPWRREKKNDDPPPSRPGVQVFDRASKDNTTGIDTKGSEGGFKRRMEVDGGRVGRDIRPKDENDSDRGRDARGNDAKDMYSRDREDGMSSRRERAEGRGFRDEPYESRERDGSSRADRGGGRREERDGGRSGRGGRDEIDGGRGSRDTRDDGGRGHRGERDDGGRAYKDELNAGGHKSGRFSDGYSRR</sequence>
<dbReference type="Pfam" id="PF00076">
    <property type="entry name" value="RRM_1"/>
    <property type="match status" value="1"/>
</dbReference>
<evidence type="ECO:0000259" key="6">
    <source>
        <dbReference type="PROSITE" id="PS50103"/>
    </source>
</evidence>
<dbReference type="Gene3D" id="3.30.70.330">
    <property type="match status" value="1"/>
</dbReference>
<feature type="zinc finger region" description="C3H1-type" evidence="3">
    <location>
        <begin position="130"/>
        <end position="157"/>
    </location>
</feature>
<dbReference type="PANTHER" id="PTHR45880:SF1">
    <property type="entry name" value="RNA-BINDING MOTIF PROTEIN, X-LINKED 2"/>
    <property type="match status" value="1"/>
</dbReference>
<feature type="region of interest" description="Disordered" evidence="4">
    <location>
        <begin position="148"/>
        <end position="378"/>
    </location>
</feature>
<protein>
    <submittedName>
        <fullName evidence="7">Uncharacterized protein</fullName>
    </submittedName>
</protein>
<dbReference type="InterPro" id="IPR035979">
    <property type="entry name" value="RBD_domain_sf"/>
</dbReference>
<evidence type="ECO:0000256" key="2">
    <source>
        <dbReference type="PROSITE-ProRule" id="PRU00176"/>
    </source>
</evidence>
<dbReference type="InterPro" id="IPR051847">
    <property type="entry name" value="RNA_proc/Spliceosome_comp"/>
</dbReference>
<dbReference type="Gene3D" id="4.10.1000.10">
    <property type="entry name" value="Zinc finger, CCCH-type"/>
    <property type="match status" value="1"/>
</dbReference>
<dbReference type="InterPro" id="IPR000504">
    <property type="entry name" value="RRM_dom"/>
</dbReference>
<keyword evidence="1 2" id="KW-0694">RNA-binding</keyword>
<evidence type="ECO:0000256" key="4">
    <source>
        <dbReference type="SAM" id="MobiDB-lite"/>
    </source>
</evidence>
<organism evidence="7 8">
    <name type="scientific">Marchantia polymorpha subsp. ruderalis</name>
    <dbReference type="NCBI Taxonomy" id="1480154"/>
    <lineage>
        <taxon>Eukaryota</taxon>
        <taxon>Viridiplantae</taxon>
        <taxon>Streptophyta</taxon>
        <taxon>Embryophyta</taxon>
        <taxon>Marchantiophyta</taxon>
        <taxon>Marchantiopsida</taxon>
        <taxon>Marchantiidae</taxon>
        <taxon>Marchantiales</taxon>
        <taxon>Marchantiaceae</taxon>
        <taxon>Marchantia</taxon>
    </lineage>
</organism>
<keyword evidence="3" id="KW-0863">Zinc-finger</keyword>
<dbReference type="GO" id="GO:0000398">
    <property type="term" value="P:mRNA splicing, via spliceosome"/>
    <property type="evidence" value="ECO:0007669"/>
    <property type="project" value="InterPro"/>
</dbReference>
<dbReference type="GO" id="GO:0005686">
    <property type="term" value="C:U2 snRNP"/>
    <property type="evidence" value="ECO:0007669"/>
    <property type="project" value="TreeGrafter"/>
</dbReference>
<dbReference type="InterPro" id="IPR000571">
    <property type="entry name" value="Znf_CCCH"/>
</dbReference>
<accession>A0A176VHE1</accession>
<dbReference type="PANTHER" id="PTHR45880">
    <property type="entry name" value="RNA-BINDING MOTIF PROTEIN, X-LINKED 2"/>
    <property type="match status" value="1"/>
</dbReference>
<dbReference type="SMART" id="SM00360">
    <property type="entry name" value="RRM"/>
    <property type="match status" value="1"/>
</dbReference>
<keyword evidence="3" id="KW-0479">Metal-binding</keyword>
<dbReference type="GO" id="GO:0008270">
    <property type="term" value="F:zinc ion binding"/>
    <property type="evidence" value="ECO:0007669"/>
    <property type="project" value="UniProtKB-KW"/>
</dbReference>
<proteinExistence type="predicted"/>
<evidence type="ECO:0000256" key="1">
    <source>
        <dbReference type="ARBA" id="ARBA00022884"/>
    </source>
</evidence>
<reference evidence="7" key="1">
    <citation type="submission" date="2016-03" db="EMBL/GenBank/DDBJ databases">
        <title>Mechanisms controlling the formation of the plant cell surface in tip-growing cells are functionally conserved among land plants.</title>
        <authorList>
            <person name="Honkanen S."/>
            <person name="Jones V.A."/>
            <person name="Morieri G."/>
            <person name="Champion C."/>
            <person name="Hetherington A.J."/>
            <person name="Kelly S."/>
            <person name="Saint-Marcoux D."/>
            <person name="Proust H."/>
            <person name="Prescott H."/>
            <person name="Dolan L."/>
        </authorList>
    </citation>
    <scope>NUCLEOTIDE SEQUENCE [LARGE SCALE GENOMIC DNA]</scope>
    <source>
        <tissue evidence="7">Whole gametophyte</tissue>
    </source>
</reference>
<evidence type="ECO:0000259" key="5">
    <source>
        <dbReference type="PROSITE" id="PS50102"/>
    </source>
</evidence>
<dbReference type="Proteomes" id="UP000077202">
    <property type="component" value="Unassembled WGS sequence"/>
</dbReference>
<evidence type="ECO:0000313" key="7">
    <source>
        <dbReference type="EMBL" id="OAE20349.1"/>
    </source>
</evidence>
<dbReference type="PROSITE" id="PS50102">
    <property type="entry name" value="RRM"/>
    <property type="match status" value="1"/>
</dbReference>
<dbReference type="EMBL" id="LVLJ01003630">
    <property type="protein sequence ID" value="OAE20349.1"/>
    <property type="molecule type" value="Genomic_DNA"/>
</dbReference>
<dbReference type="Pfam" id="PF00642">
    <property type="entry name" value="zf-CCCH"/>
    <property type="match status" value="1"/>
</dbReference>
<feature type="domain" description="C3H1-type" evidence="6">
    <location>
        <begin position="130"/>
        <end position="157"/>
    </location>
</feature>
<dbReference type="SUPFAM" id="SSF54928">
    <property type="entry name" value="RNA-binding domain, RBD"/>
    <property type="match status" value="1"/>
</dbReference>
<dbReference type="PROSITE" id="PS50103">
    <property type="entry name" value="ZF_C3H1"/>
    <property type="match status" value="1"/>
</dbReference>
<name>A0A176VHE1_MARPO</name>
<keyword evidence="8" id="KW-1185">Reference proteome</keyword>